<evidence type="ECO:0000313" key="2">
    <source>
        <dbReference type="EMBL" id="GGI04857.1"/>
    </source>
</evidence>
<dbReference type="InterPro" id="IPR029058">
    <property type="entry name" value="AB_hydrolase_fold"/>
</dbReference>
<comment type="caution">
    <text evidence="2">The sequence shown here is derived from an EMBL/GenBank/DDBJ whole genome shotgun (WGS) entry which is preliminary data.</text>
</comment>
<dbReference type="Proteomes" id="UP000650511">
    <property type="component" value="Unassembled WGS sequence"/>
</dbReference>
<keyword evidence="3" id="KW-1185">Reference proteome</keyword>
<proteinExistence type="predicted"/>
<protein>
    <recommendedName>
        <fullName evidence="1">AB hydrolase-1 domain-containing protein</fullName>
    </recommendedName>
</protein>
<reference evidence="2" key="2">
    <citation type="submission" date="2020-09" db="EMBL/GenBank/DDBJ databases">
        <authorList>
            <person name="Sun Q."/>
            <person name="Zhou Y."/>
        </authorList>
    </citation>
    <scope>NUCLEOTIDE SEQUENCE</scope>
    <source>
        <strain evidence="2">CGMCC 1.14988</strain>
    </source>
</reference>
<sequence>MSVDATTSPVPHPGRRRRWPRVALALVVVLALLAGLVATVPTLRMRALAAVTALDAIGVDVPRPMAAPAEPGRRTVAGVSGTWLSPDDDAPVVLLVPGAAPEGLDDPRIVRVAEALARSGRAVFLPELRVYDQQLVTDDVEDLVRMTTTLADERGPVALVGASFGGSLGLLAAADERLGDEQLTLVAAFGAYVDLLGVVQAGTTGTALVGEQALDWEPHPLADEVIREQLVALMPDEYREGLVAVLDGERAPEDLPAEARAAYELATNDDPRRTRELATRIPERLQRRLAEVSPVTVADRIDTPVVAMHSTEDPTIPYSELVRLGHAVPHAELLTLTAFSHVDLNLDGAGDWWAALGDLRVVWRFVAEILAAQR</sequence>
<gene>
    <name evidence="2" type="ORF">GCM10011354_11190</name>
</gene>
<dbReference type="GO" id="GO:0003824">
    <property type="term" value="F:catalytic activity"/>
    <property type="evidence" value="ECO:0007669"/>
    <property type="project" value="UniProtKB-ARBA"/>
</dbReference>
<dbReference type="OrthoDB" id="5243548at2"/>
<reference evidence="2" key="1">
    <citation type="journal article" date="2014" name="Int. J. Syst. Evol. Microbiol.">
        <title>Complete genome sequence of Corynebacterium casei LMG S-19264T (=DSM 44701T), isolated from a smear-ripened cheese.</title>
        <authorList>
            <consortium name="US DOE Joint Genome Institute (JGI-PGF)"/>
            <person name="Walter F."/>
            <person name="Albersmeier A."/>
            <person name="Kalinowski J."/>
            <person name="Ruckert C."/>
        </authorList>
    </citation>
    <scope>NUCLEOTIDE SEQUENCE</scope>
    <source>
        <strain evidence="2">CGMCC 1.14988</strain>
    </source>
</reference>
<evidence type="ECO:0000259" key="1">
    <source>
        <dbReference type="Pfam" id="PF12697"/>
    </source>
</evidence>
<organism evidence="2 3">
    <name type="scientific">Egicoccus halophilus</name>
    <dbReference type="NCBI Taxonomy" id="1670830"/>
    <lineage>
        <taxon>Bacteria</taxon>
        <taxon>Bacillati</taxon>
        <taxon>Actinomycetota</taxon>
        <taxon>Nitriliruptoria</taxon>
        <taxon>Egicoccales</taxon>
        <taxon>Egicoccaceae</taxon>
        <taxon>Egicoccus</taxon>
    </lineage>
</organism>
<dbReference type="Pfam" id="PF12697">
    <property type="entry name" value="Abhydrolase_6"/>
    <property type="match status" value="1"/>
</dbReference>
<dbReference type="SUPFAM" id="SSF53474">
    <property type="entry name" value="alpha/beta-Hydrolases"/>
    <property type="match status" value="1"/>
</dbReference>
<dbReference type="InterPro" id="IPR000073">
    <property type="entry name" value="AB_hydrolase_1"/>
</dbReference>
<dbReference type="RefSeq" id="WP_130649811.1">
    <property type="nucleotide sequence ID" value="NZ_BMHA01000003.1"/>
</dbReference>
<dbReference type="AlphaFoldDB" id="A0A8J3A6N9"/>
<accession>A0A8J3A6N9</accession>
<evidence type="ECO:0000313" key="3">
    <source>
        <dbReference type="Proteomes" id="UP000650511"/>
    </source>
</evidence>
<dbReference type="EMBL" id="BMHA01000003">
    <property type="protein sequence ID" value="GGI04857.1"/>
    <property type="molecule type" value="Genomic_DNA"/>
</dbReference>
<dbReference type="Gene3D" id="3.40.50.1820">
    <property type="entry name" value="alpha/beta hydrolase"/>
    <property type="match status" value="1"/>
</dbReference>
<name>A0A8J3A6N9_9ACTN</name>
<feature type="domain" description="AB hydrolase-1" evidence="1">
    <location>
        <begin position="93"/>
        <end position="329"/>
    </location>
</feature>